<dbReference type="Pfam" id="PF18891">
    <property type="entry name" value="FANCL_d3"/>
    <property type="match status" value="1"/>
</dbReference>
<dbReference type="PANTHER" id="PTHR13206:SF0">
    <property type="entry name" value="E3 UBIQUITIN-PROTEIN LIGASE FANCL"/>
    <property type="match status" value="1"/>
</dbReference>
<dbReference type="STRING" id="8078.ENSFHEP00000013136"/>
<feature type="domain" description="Fanconi anemia complex subunit FancL WD-repeat containing" evidence="1">
    <location>
        <begin position="3"/>
        <end position="29"/>
    </location>
</feature>
<sequence length="283" mass="32420">MESSLIRDNPLLLPLNKEKTVYDGFITVQVGVPAMYRCNINLHQGSPTWCPWTSGSPPGPHVERSSLFKEIAQPSSELHLKCYFIQLLFLLYHTCIYIHLKWTKALKTCLYYHPAEAPDCSADLPVPLTVTWTPQSTLEQLHSQFLLVLESLTDFWDVLDEIDKKTWVLEPERPSRLDTMRRIAIGNNVSIKVEVDPRHPKMLPECCLLGADHGGVLKHKAFTYCDSVLRELLRGAQILRPQARIVQSKCLNCTRYIYVLQPSRQGKFICSTFPYKDNAKCFT</sequence>
<dbReference type="GO" id="GO:0006513">
    <property type="term" value="P:protein monoubiquitination"/>
    <property type="evidence" value="ECO:0007669"/>
    <property type="project" value="TreeGrafter"/>
</dbReference>
<dbReference type="InterPro" id="IPR043003">
    <property type="entry name" value="FANCL_d3_sf"/>
</dbReference>
<dbReference type="InterPro" id="IPR044037">
    <property type="entry name" value="FANCL_d3"/>
</dbReference>
<keyword evidence="5" id="KW-1185">Reference proteome</keyword>
<dbReference type="GO" id="GO:0036297">
    <property type="term" value="P:interstrand cross-link repair"/>
    <property type="evidence" value="ECO:0007669"/>
    <property type="project" value="InterPro"/>
</dbReference>
<dbReference type="AlphaFoldDB" id="A0A3Q2PJ02"/>
<proteinExistence type="predicted"/>
<feature type="domain" description="FANCL UBC-like" evidence="2">
    <location>
        <begin position="113"/>
        <end position="152"/>
    </location>
</feature>
<evidence type="ECO:0000313" key="5">
    <source>
        <dbReference type="Proteomes" id="UP000265000"/>
    </source>
</evidence>
<reference evidence="4" key="2">
    <citation type="submission" date="2025-09" db="UniProtKB">
        <authorList>
            <consortium name="Ensembl"/>
        </authorList>
    </citation>
    <scope>IDENTIFICATION</scope>
</reference>
<evidence type="ECO:0000259" key="2">
    <source>
        <dbReference type="Pfam" id="PF18890"/>
    </source>
</evidence>
<dbReference type="Gene3D" id="3.10.110.10">
    <property type="entry name" value="Ubiquitin Conjugating Enzyme"/>
    <property type="match status" value="1"/>
</dbReference>
<organism evidence="4 5">
    <name type="scientific">Fundulus heteroclitus</name>
    <name type="common">Killifish</name>
    <name type="synonym">Mummichog</name>
    <dbReference type="NCBI Taxonomy" id="8078"/>
    <lineage>
        <taxon>Eukaryota</taxon>
        <taxon>Metazoa</taxon>
        <taxon>Chordata</taxon>
        <taxon>Craniata</taxon>
        <taxon>Vertebrata</taxon>
        <taxon>Euteleostomi</taxon>
        <taxon>Actinopterygii</taxon>
        <taxon>Neopterygii</taxon>
        <taxon>Teleostei</taxon>
        <taxon>Neoteleostei</taxon>
        <taxon>Acanthomorphata</taxon>
        <taxon>Ovalentaria</taxon>
        <taxon>Atherinomorphae</taxon>
        <taxon>Cyprinodontiformes</taxon>
        <taxon>Fundulidae</taxon>
        <taxon>Fundulus</taxon>
    </lineage>
</organism>
<evidence type="ECO:0000313" key="4">
    <source>
        <dbReference type="Ensembl" id="ENSFHEP00000013136.1"/>
    </source>
</evidence>
<dbReference type="GO" id="GO:0043240">
    <property type="term" value="C:Fanconi anaemia nuclear complex"/>
    <property type="evidence" value="ECO:0007669"/>
    <property type="project" value="InterPro"/>
</dbReference>
<dbReference type="CDD" id="cd23832">
    <property type="entry name" value="DRWD-C_FANCL"/>
    <property type="match status" value="1"/>
</dbReference>
<evidence type="ECO:0000259" key="1">
    <source>
        <dbReference type="Pfam" id="PF09765"/>
    </source>
</evidence>
<evidence type="ECO:0000259" key="3">
    <source>
        <dbReference type="Pfam" id="PF18891"/>
    </source>
</evidence>
<name>A0A3Q2PJ02_FUNHE</name>
<dbReference type="GO" id="GO:0061630">
    <property type="term" value="F:ubiquitin protein ligase activity"/>
    <property type="evidence" value="ECO:0007669"/>
    <property type="project" value="TreeGrafter"/>
</dbReference>
<dbReference type="PANTHER" id="PTHR13206">
    <property type="entry name" value="UBIQUITIN LIGASE PROTEIN PHF9 FANCONI ANEMIA GROUP L PROTEIN"/>
    <property type="match status" value="1"/>
</dbReference>
<dbReference type="Pfam" id="PF18890">
    <property type="entry name" value="FANCL_d2"/>
    <property type="match status" value="1"/>
</dbReference>
<protein>
    <submittedName>
        <fullName evidence="4">Uncharacterized protein</fullName>
    </submittedName>
</protein>
<dbReference type="InterPro" id="IPR043898">
    <property type="entry name" value="FANCL_d2"/>
</dbReference>
<reference evidence="4" key="1">
    <citation type="submission" date="2025-08" db="UniProtKB">
        <authorList>
            <consortium name="Ensembl"/>
        </authorList>
    </citation>
    <scope>IDENTIFICATION</scope>
</reference>
<dbReference type="InterPro" id="IPR016135">
    <property type="entry name" value="UBQ-conjugating_enzyme/RWD"/>
</dbReference>
<accession>A0A3Q2PJ02</accession>
<feature type="domain" description="FANCL UBC-like" evidence="3">
    <location>
        <begin position="154"/>
        <end position="213"/>
    </location>
</feature>
<dbReference type="GeneTree" id="ENSGT00390000005537"/>
<dbReference type="InterPro" id="IPR026848">
    <property type="entry name" value="Fancl"/>
</dbReference>
<dbReference type="Proteomes" id="UP000265000">
    <property type="component" value="Unplaced"/>
</dbReference>
<dbReference type="Gene3D" id="3.10.110.20">
    <property type="entry name" value="RWD domain-like"/>
    <property type="match status" value="1"/>
</dbReference>
<dbReference type="InterPro" id="IPR019162">
    <property type="entry name" value="FancL_WD-rpt_cont_dom"/>
</dbReference>
<dbReference type="Ensembl" id="ENSFHET00000020614.1">
    <property type="protein sequence ID" value="ENSFHEP00000013136.1"/>
    <property type="gene ID" value="ENSFHEG00000014640.1"/>
</dbReference>
<dbReference type="Pfam" id="PF09765">
    <property type="entry name" value="FANCL_d1"/>
    <property type="match status" value="1"/>
</dbReference>